<dbReference type="EMBL" id="CP109135">
    <property type="protein sequence ID" value="WSD17286.1"/>
    <property type="molecule type" value="Genomic_DNA"/>
</dbReference>
<reference evidence="1 2" key="1">
    <citation type="submission" date="2022-10" db="EMBL/GenBank/DDBJ databases">
        <title>The complete genomes of actinobacterial strains from the NBC collection.</title>
        <authorList>
            <person name="Joergensen T.S."/>
            <person name="Alvarez Arevalo M."/>
            <person name="Sterndorff E.B."/>
            <person name="Faurdal D."/>
            <person name="Vuksanovic O."/>
            <person name="Mourched A.-S."/>
            <person name="Charusanti P."/>
            <person name="Shaw S."/>
            <person name="Blin K."/>
            <person name="Weber T."/>
        </authorList>
    </citation>
    <scope>NUCLEOTIDE SEQUENCE [LARGE SCALE GENOMIC DNA]</scope>
    <source>
        <strain evidence="1 2">NBC 01752</strain>
    </source>
</reference>
<name>A0ABZ1HJ48_STRPH</name>
<protein>
    <submittedName>
        <fullName evidence="1">Uncharacterized protein</fullName>
    </submittedName>
</protein>
<dbReference type="RefSeq" id="WP_326760499.1">
    <property type="nucleotide sequence ID" value="NZ_CP109135.1"/>
</dbReference>
<keyword evidence="2" id="KW-1185">Reference proteome</keyword>
<evidence type="ECO:0000313" key="1">
    <source>
        <dbReference type="EMBL" id="WSD17286.1"/>
    </source>
</evidence>
<gene>
    <name evidence="1" type="ORF">OHB35_30880</name>
</gene>
<evidence type="ECO:0000313" key="2">
    <source>
        <dbReference type="Proteomes" id="UP001340816"/>
    </source>
</evidence>
<sequence length="101" mass="10961">MLDLEKDPTPGDPVRVKSLAKSLHDFADDVQDGLLCHKVLASRCDLSLGTEPRYEMQPGTRDALIAAGRGSGDNIVAIRESFGIHLDDIGESVDFGHVKME</sequence>
<accession>A0ABZ1HJ48</accession>
<organism evidence="1 2">
    <name type="scientific">Streptomyces phaeochromogenes</name>
    <dbReference type="NCBI Taxonomy" id="1923"/>
    <lineage>
        <taxon>Bacteria</taxon>
        <taxon>Bacillati</taxon>
        <taxon>Actinomycetota</taxon>
        <taxon>Actinomycetes</taxon>
        <taxon>Kitasatosporales</taxon>
        <taxon>Streptomycetaceae</taxon>
        <taxon>Streptomyces</taxon>
        <taxon>Streptomyces phaeochromogenes group</taxon>
    </lineage>
</organism>
<proteinExistence type="predicted"/>
<dbReference type="Proteomes" id="UP001340816">
    <property type="component" value="Chromosome"/>
</dbReference>